<keyword evidence="2" id="KW-1185">Reference proteome</keyword>
<evidence type="ECO:0000313" key="1">
    <source>
        <dbReference type="EMBL" id="KAG8004894.1"/>
    </source>
</evidence>
<accession>A0ACB7ESH8</accession>
<sequence length="168" mass="19235">MLGIMFNVVTGTLERMARLREQIQRSPSPPPAPSRRRQAPRKAREKKPPLFKVSKGRKPQRTPKAAEATPQRGSSNKAMVADAPRLKSLYGVDAWKRWIQWRQTQPNLEKPRFSSRPMELKEDVLRCTTAELSYGLCCFISEVKRPSGEPYSPDSLFYLCLGIQQARH</sequence>
<comment type="caution">
    <text evidence="1">The sequence shown here is derived from an EMBL/GenBank/DDBJ whole genome shotgun (WGS) entry which is preliminary data.</text>
</comment>
<proteinExistence type="predicted"/>
<evidence type="ECO:0000313" key="2">
    <source>
        <dbReference type="Proteomes" id="UP000805704"/>
    </source>
</evidence>
<protein>
    <submittedName>
        <fullName evidence="1">Zinc finger MYM-type protein 4</fullName>
    </submittedName>
</protein>
<name>A0ACB7ESH8_NIBAL</name>
<organism evidence="1 2">
    <name type="scientific">Nibea albiflora</name>
    <name type="common">Yellow drum</name>
    <name type="synonym">Corvina albiflora</name>
    <dbReference type="NCBI Taxonomy" id="240163"/>
    <lineage>
        <taxon>Eukaryota</taxon>
        <taxon>Metazoa</taxon>
        <taxon>Chordata</taxon>
        <taxon>Craniata</taxon>
        <taxon>Vertebrata</taxon>
        <taxon>Euteleostomi</taxon>
        <taxon>Actinopterygii</taxon>
        <taxon>Neopterygii</taxon>
        <taxon>Teleostei</taxon>
        <taxon>Neoteleostei</taxon>
        <taxon>Acanthomorphata</taxon>
        <taxon>Eupercaria</taxon>
        <taxon>Sciaenidae</taxon>
        <taxon>Nibea</taxon>
    </lineage>
</organism>
<gene>
    <name evidence="1" type="primary">ZMYM4.4</name>
    <name evidence="1" type="ORF">GBF38_010718</name>
</gene>
<reference evidence="1" key="1">
    <citation type="submission" date="2020-04" db="EMBL/GenBank/DDBJ databases">
        <title>A chromosome-scale assembly and high-density genetic map of the yellow drum (Nibea albiflora) genome.</title>
        <authorList>
            <person name="Xu D."/>
            <person name="Zhang W."/>
            <person name="Chen R."/>
            <person name="Tan P."/>
            <person name="Wang L."/>
            <person name="Song H."/>
            <person name="Tian L."/>
            <person name="Zhu Q."/>
            <person name="Wang B."/>
        </authorList>
    </citation>
    <scope>NUCLEOTIDE SEQUENCE</scope>
    <source>
        <strain evidence="1">ZJHYS-2018</strain>
    </source>
</reference>
<dbReference type="Proteomes" id="UP000805704">
    <property type="component" value="Chromosome 23"/>
</dbReference>
<dbReference type="EMBL" id="CM024811">
    <property type="protein sequence ID" value="KAG8004894.1"/>
    <property type="molecule type" value="Genomic_DNA"/>
</dbReference>